<keyword evidence="2" id="KW-1185">Reference proteome</keyword>
<gene>
    <name evidence="1" type="ORF">AURDEDRAFT_117114</name>
</gene>
<dbReference type="KEGG" id="adl:AURDEDRAFT_117114"/>
<dbReference type="AlphaFoldDB" id="J0LFZ4"/>
<dbReference type="EMBL" id="JH687863">
    <property type="protein sequence ID" value="EJD36370.1"/>
    <property type="molecule type" value="Genomic_DNA"/>
</dbReference>
<organism evidence="1 2">
    <name type="scientific">Auricularia subglabra (strain TFB-10046 / SS5)</name>
    <name type="common">White-rot fungus</name>
    <name type="synonym">Auricularia delicata (strain TFB10046)</name>
    <dbReference type="NCBI Taxonomy" id="717982"/>
    <lineage>
        <taxon>Eukaryota</taxon>
        <taxon>Fungi</taxon>
        <taxon>Dikarya</taxon>
        <taxon>Basidiomycota</taxon>
        <taxon>Agaricomycotina</taxon>
        <taxon>Agaricomycetes</taxon>
        <taxon>Auriculariales</taxon>
        <taxon>Auriculariaceae</taxon>
        <taxon>Auricularia</taxon>
    </lineage>
</organism>
<proteinExistence type="predicted"/>
<protein>
    <submittedName>
        <fullName evidence="1">Uncharacterized protein</fullName>
    </submittedName>
</protein>
<reference evidence="2" key="1">
    <citation type="journal article" date="2012" name="Science">
        <title>The Paleozoic origin of enzymatic lignin decomposition reconstructed from 31 fungal genomes.</title>
        <authorList>
            <person name="Floudas D."/>
            <person name="Binder M."/>
            <person name="Riley R."/>
            <person name="Barry K."/>
            <person name="Blanchette R.A."/>
            <person name="Henrissat B."/>
            <person name="Martinez A.T."/>
            <person name="Otillar R."/>
            <person name="Spatafora J.W."/>
            <person name="Yadav J.S."/>
            <person name="Aerts A."/>
            <person name="Benoit I."/>
            <person name="Boyd A."/>
            <person name="Carlson A."/>
            <person name="Copeland A."/>
            <person name="Coutinho P.M."/>
            <person name="de Vries R.P."/>
            <person name="Ferreira P."/>
            <person name="Findley K."/>
            <person name="Foster B."/>
            <person name="Gaskell J."/>
            <person name="Glotzer D."/>
            <person name="Gorecki P."/>
            <person name="Heitman J."/>
            <person name="Hesse C."/>
            <person name="Hori C."/>
            <person name="Igarashi K."/>
            <person name="Jurgens J.A."/>
            <person name="Kallen N."/>
            <person name="Kersten P."/>
            <person name="Kohler A."/>
            <person name="Kuees U."/>
            <person name="Kumar T.K.A."/>
            <person name="Kuo A."/>
            <person name="LaButti K."/>
            <person name="Larrondo L.F."/>
            <person name="Lindquist E."/>
            <person name="Ling A."/>
            <person name="Lombard V."/>
            <person name="Lucas S."/>
            <person name="Lundell T."/>
            <person name="Martin R."/>
            <person name="McLaughlin D.J."/>
            <person name="Morgenstern I."/>
            <person name="Morin E."/>
            <person name="Murat C."/>
            <person name="Nagy L.G."/>
            <person name="Nolan M."/>
            <person name="Ohm R.A."/>
            <person name="Patyshakuliyeva A."/>
            <person name="Rokas A."/>
            <person name="Ruiz-Duenas F.J."/>
            <person name="Sabat G."/>
            <person name="Salamov A."/>
            <person name="Samejima M."/>
            <person name="Schmutz J."/>
            <person name="Slot J.C."/>
            <person name="St John F."/>
            <person name="Stenlid J."/>
            <person name="Sun H."/>
            <person name="Sun S."/>
            <person name="Syed K."/>
            <person name="Tsang A."/>
            <person name="Wiebenga A."/>
            <person name="Young D."/>
            <person name="Pisabarro A."/>
            <person name="Eastwood D.C."/>
            <person name="Martin F."/>
            <person name="Cullen D."/>
            <person name="Grigoriev I.V."/>
            <person name="Hibbett D.S."/>
        </authorList>
    </citation>
    <scope>NUCLEOTIDE SEQUENCE [LARGE SCALE GENOMIC DNA]</scope>
    <source>
        <strain evidence="2">TFB10046</strain>
    </source>
</reference>
<name>J0LFZ4_AURST</name>
<dbReference type="Proteomes" id="UP000006514">
    <property type="component" value="Unassembled WGS sequence"/>
</dbReference>
<evidence type="ECO:0000313" key="1">
    <source>
        <dbReference type="EMBL" id="EJD36370.1"/>
    </source>
</evidence>
<dbReference type="InParanoid" id="J0LFZ4"/>
<sequence length="89" mass="10269">MQGNFVVWVLSTWAHASPNPLYQVVIRSRVKFQTHLFLGFPWLRVWMLRPLDLGMVFGTRTSCLTEDCDRIGPARSDPSLSLSFARKCR</sequence>
<accession>J0LFZ4</accession>
<evidence type="ECO:0000313" key="2">
    <source>
        <dbReference type="Proteomes" id="UP000006514"/>
    </source>
</evidence>